<keyword evidence="1" id="KW-0472">Membrane</keyword>
<dbReference type="EMBL" id="LKCW01000054">
    <property type="protein sequence ID" value="KPM42096.1"/>
    <property type="molecule type" value="Genomic_DNA"/>
</dbReference>
<sequence>MRNQDISSATVATLEMIALLGTLTYFTNPSVTLMATVQSMAQSRSRMSSLRRHDNTSRAKTLPFMSQLPKRINQSRGNGLTGHLHEALVRYNRFAVLDELRAPLRLQRCDLVLGQDEAAAGLLPHTETAIIDSNYIALQQGRQCGVPHPGVTEFNYNR</sequence>
<name>A0A0P7BL92_9HYPO</name>
<keyword evidence="1" id="KW-1133">Transmembrane helix</keyword>
<accession>A0A0P7BL92</accession>
<evidence type="ECO:0000313" key="2">
    <source>
        <dbReference type="EMBL" id="KPM42096.1"/>
    </source>
</evidence>
<evidence type="ECO:0000313" key="3">
    <source>
        <dbReference type="Proteomes" id="UP000050424"/>
    </source>
</evidence>
<keyword evidence="3" id="KW-1185">Reference proteome</keyword>
<evidence type="ECO:0000256" key="1">
    <source>
        <dbReference type="SAM" id="Phobius"/>
    </source>
</evidence>
<gene>
    <name evidence="2" type="ORF">AK830_g4476</name>
</gene>
<feature type="transmembrane region" description="Helical" evidence="1">
    <location>
        <begin position="16"/>
        <end position="37"/>
    </location>
</feature>
<proteinExistence type="predicted"/>
<dbReference type="AlphaFoldDB" id="A0A0P7BL92"/>
<comment type="caution">
    <text evidence="2">The sequence shown here is derived from an EMBL/GenBank/DDBJ whole genome shotgun (WGS) entry which is preliminary data.</text>
</comment>
<reference evidence="2 3" key="1">
    <citation type="submission" date="2015-09" db="EMBL/GenBank/DDBJ databases">
        <title>Draft genome of a European isolate of the apple canker pathogen Neonectria ditissima.</title>
        <authorList>
            <person name="Gomez-Cortecero A."/>
            <person name="Harrison R.J."/>
            <person name="Armitage A.D."/>
        </authorList>
    </citation>
    <scope>NUCLEOTIDE SEQUENCE [LARGE SCALE GENOMIC DNA]</scope>
    <source>
        <strain evidence="2 3">R09/05</strain>
    </source>
</reference>
<organism evidence="2 3">
    <name type="scientific">Neonectria ditissima</name>
    <dbReference type="NCBI Taxonomy" id="78410"/>
    <lineage>
        <taxon>Eukaryota</taxon>
        <taxon>Fungi</taxon>
        <taxon>Dikarya</taxon>
        <taxon>Ascomycota</taxon>
        <taxon>Pezizomycotina</taxon>
        <taxon>Sordariomycetes</taxon>
        <taxon>Hypocreomycetidae</taxon>
        <taxon>Hypocreales</taxon>
        <taxon>Nectriaceae</taxon>
        <taxon>Neonectria</taxon>
    </lineage>
</organism>
<protein>
    <submittedName>
        <fullName evidence="2">Uncharacterized protein</fullName>
    </submittedName>
</protein>
<dbReference type="Proteomes" id="UP000050424">
    <property type="component" value="Unassembled WGS sequence"/>
</dbReference>
<keyword evidence="1" id="KW-0812">Transmembrane</keyword>